<proteinExistence type="predicted"/>
<evidence type="ECO:0000313" key="2">
    <source>
        <dbReference type="Proteomes" id="UP001231941"/>
    </source>
</evidence>
<name>A0ABT9IWX8_9BACL</name>
<dbReference type="Proteomes" id="UP001231941">
    <property type="component" value="Unassembled WGS sequence"/>
</dbReference>
<comment type="caution">
    <text evidence="1">The sequence shown here is derived from an EMBL/GenBank/DDBJ whole genome shotgun (WGS) entry which is preliminary data.</text>
</comment>
<keyword evidence="2" id="KW-1185">Reference proteome</keyword>
<sequence length="125" mass="13871">MATVVLHKPSGKRYILLGTGFGAYKASRPGFLGGDLFPHEEQDEIPVASVSDEFGNIQWVYTDELIVVEVDGKSIGDYAEKLIVHKKPIKQENIIEYETCPACNSRIHSEQMECPSCGLTLIDEN</sequence>
<organism evidence="1 2">
    <name type="scientific">Chengkuizengella axinellae</name>
    <dbReference type="NCBI Taxonomy" id="3064388"/>
    <lineage>
        <taxon>Bacteria</taxon>
        <taxon>Bacillati</taxon>
        <taxon>Bacillota</taxon>
        <taxon>Bacilli</taxon>
        <taxon>Bacillales</taxon>
        <taxon>Paenibacillaceae</taxon>
        <taxon>Chengkuizengella</taxon>
    </lineage>
</organism>
<protein>
    <recommendedName>
        <fullName evidence="3">Zinc ribbon domain-containing protein</fullName>
    </recommendedName>
</protein>
<dbReference type="EMBL" id="JAVAMP010000002">
    <property type="protein sequence ID" value="MDP5273874.1"/>
    <property type="molecule type" value="Genomic_DNA"/>
</dbReference>
<evidence type="ECO:0008006" key="3">
    <source>
        <dbReference type="Google" id="ProtNLM"/>
    </source>
</evidence>
<reference evidence="1 2" key="1">
    <citation type="submission" date="2023-08" db="EMBL/GenBank/DDBJ databases">
        <authorList>
            <person name="Park J.-S."/>
        </authorList>
    </citation>
    <scope>NUCLEOTIDE SEQUENCE [LARGE SCALE GENOMIC DNA]</scope>
    <source>
        <strain evidence="1 2">2205SS18-9</strain>
    </source>
</reference>
<accession>A0ABT9IWX8</accession>
<evidence type="ECO:0000313" key="1">
    <source>
        <dbReference type="EMBL" id="MDP5273874.1"/>
    </source>
</evidence>
<dbReference type="RefSeq" id="WP_305991171.1">
    <property type="nucleotide sequence ID" value="NZ_JAVAMP010000002.1"/>
</dbReference>
<gene>
    <name evidence="1" type="ORF">Q5Y73_07140</name>
</gene>